<sequence>METNKKTIIQLAIIAVGFLGSGIVLYKGLFGGAGNEHPAALIGALGELVQEPGSSEISQSGQILPYGTGLDFEVLDRVNQEYNTVLYPRLNPVLEVGILEDELVVPPVKPGNNE</sequence>
<organism evidence="2 3">
    <name type="scientific">Candidatus Doudnabacteria bacterium CG10_big_fil_rev_8_21_14_0_10_42_18</name>
    <dbReference type="NCBI Taxonomy" id="1974552"/>
    <lineage>
        <taxon>Bacteria</taxon>
        <taxon>Candidatus Doudnaibacteriota</taxon>
    </lineage>
</organism>
<feature type="transmembrane region" description="Helical" evidence="1">
    <location>
        <begin position="7"/>
        <end position="26"/>
    </location>
</feature>
<dbReference type="AlphaFoldDB" id="A0A2H0VDF3"/>
<reference evidence="3" key="1">
    <citation type="submission" date="2017-09" db="EMBL/GenBank/DDBJ databases">
        <title>Depth-based differentiation of microbial function through sediment-hosted aquifers and enrichment of novel symbionts in the deep terrestrial subsurface.</title>
        <authorList>
            <person name="Probst A.J."/>
            <person name="Ladd B."/>
            <person name="Jarett J.K."/>
            <person name="Geller-Mcgrath D.E."/>
            <person name="Sieber C.M.K."/>
            <person name="Emerson J.B."/>
            <person name="Anantharaman K."/>
            <person name="Thomas B.C."/>
            <person name="Malmstrom R."/>
            <person name="Stieglmeier M."/>
            <person name="Klingl A."/>
            <person name="Woyke T."/>
            <person name="Ryan C.M."/>
            <person name="Banfield J.F."/>
        </authorList>
    </citation>
    <scope>NUCLEOTIDE SEQUENCE [LARGE SCALE GENOMIC DNA]</scope>
</reference>
<keyword evidence="1" id="KW-0472">Membrane</keyword>
<evidence type="ECO:0000313" key="2">
    <source>
        <dbReference type="EMBL" id="PIR96389.1"/>
    </source>
</evidence>
<accession>A0A2H0VDF3</accession>
<dbReference type="EMBL" id="PFAK01000020">
    <property type="protein sequence ID" value="PIR96389.1"/>
    <property type="molecule type" value="Genomic_DNA"/>
</dbReference>
<protein>
    <submittedName>
        <fullName evidence="2">Uncharacterized protein</fullName>
    </submittedName>
</protein>
<proteinExistence type="predicted"/>
<name>A0A2H0VDF3_9BACT</name>
<comment type="caution">
    <text evidence="2">The sequence shown here is derived from an EMBL/GenBank/DDBJ whole genome shotgun (WGS) entry which is preliminary data.</text>
</comment>
<evidence type="ECO:0000256" key="1">
    <source>
        <dbReference type="SAM" id="Phobius"/>
    </source>
</evidence>
<evidence type="ECO:0000313" key="3">
    <source>
        <dbReference type="Proteomes" id="UP000230922"/>
    </source>
</evidence>
<keyword evidence="1" id="KW-0812">Transmembrane</keyword>
<keyword evidence="1" id="KW-1133">Transmembrane helix</keyword>
<gene>
    <name evidence="2" type="ORF">COT92_01325</name>
</gene>
<dbReference type="Proteomes" id="UP000230922">
    <property type="component" value="Unassembled WGS sequence"/>
</dbReference>